<keyword evidence="1" id="KW-0175">Coiled coil</keyword>
<evidence type="ECO:0000256" key="1">
    <source>
        <dbReference type="SAM" id="Coils"/>
    </source>
</evidence>
<evidence type="ECO:0000256" key="3">
    <source>
        <dbReference type="SAM" id="Phobius"/>
    </source>
</evidence>
<reference evidence="4" key="1">
    <citation type="submission" date="2017-10" db="EMBL/GenBank/DDBJ databases">
        <title>Draft genome sequence of the planktic cyanobacteria Tychonema bourrellyi isolated from alpine lentic freshwater.</title>
        <authorList>
            <person name="Tett A."/>
            <person name="Armanini F."/>
            <person name="Asnicar F."/>
            <person name="Boscaini A."/>
            <person name="Pasolli E."/>
            <person name="Zolfo M."/>
            <person name="Donati C."/>
            <person name="Salmaso N."/>
            <person name="Segata N."/>
        </authorList>
    </citation>
    <scope>NUCLEOTIDE SEQUENCE</scope>
    <source>
        <strain evidence="4">FEM_GT703</strain>
    </source>
</reference>
<proteinExistence type="predicted"/>
<keyword evidence="5" id="KW-1185">Reference proteome</keyword>
<evidence type="ECO:0000256" key="2">
    <source>
        <dbReference type="SAM" id="MobiDB-lite"/>
    </source>
</evidence>
<dbReference type="Pfam" id="PF14362">
    <property type="entry name" value="DUF4407"/>
    <property type="match status" value="1"/>
</dbReference>
<feature type="transmembrane region" description="Helical" evidence="3">
    <location>
        <begin position="92"/>
        <end position="110"/>
    </location>
</feature>
<dbReference type="Proteomes" id="UP000226442">
    <property type="component" value="Unassembled WGS sequence"/>
</dbReference>
<dbReference type="RefSeq" id="WP_096829313.1">
    <property type="nucleotide sequence ID" value="NZ_NXIB02000254.1"/>
</dbReference>
<protein>
    <submittedName>
        <fullName evidence="4">DUF4407 domain-containing protein</fullName>
    </submittedName>
</protein>
<keyword evidence="3" id="KW-0812">Transmembrane</keyword>
<feature type="region of interest" description="Disordered" evidence="2">
    <location>
        <begin position="215"/>
        <end position="243"/>
    </location>
</feature>
<evidence type="ECO:0000313" key="5">
    <source>
        <dbReference type="Proteomes" id="UP000226442"/>
    </source>
</evidence>
<feature type="coiled-coil region" evidence="1">
    <location>
        <begin position="123"/>
        <end position="171"/>
    </location>
</feature>
<dbReference type="AlphaFoldDB" id="A0A2G4EUM4"/>
<accession>A0A2G4EUM4</accession>
<feature type="compositionally biased region" description="Basic and acidic residues" evidence="2">
    <location>
        <begin position="215"/>
        <end position="240"/>
    </location>
</feature>
<dbReference type="EMBL" id="NXIB02000254">
    <property type="protein sequence ID" value="PHX53166.1"/>
    <property type="molecule type" value="Genomic_DNA"/>
</dbReference>
<keyword evidence="3" id="KW-0472">Membrane</keyword>
<keyword evidence="3" id="KW-1133">Transmembrane helix</keyword>
<organism evidence="4 5">
    <name type="scientific">Tychonema bourrellyi FEM_GT703</name>
    <dbReference type="NCBI Taxonomy" id="2040638"/>
    <lineage>
        <taxon>Bacteria</taxon>
        <taxon>Bacillati</taxon>
        <taxon>Cyanobacteriota</taxon>
        <taxon>Cyanophyceae</taxon>
        <taxon>Oscillatoriophycideae</taxon>
        <taxon>Oscillatoriales</taxon>
        <taxon>Microcoleaceae</taxon>
        <taxon>Tychonema</taxon>
    </lineage>
</organism>
<dbReference type="OrthoDB" id="594406at2"/>
<feature type="transmembrane region" description="Helical" evidence="3">
    <location>
        <begin position="29"/>
        <end position="50"/>
    </location>
</feature>
<dbReference type="InterPro" id="IPR025519">
    <property type="entry name" value="DUF4407"/>
</dbReference>
<gene>
    <name evidence="4" type="ORF">CP500_022960</name>
</gene>
<evidence type="ECO:0000313" key="4">
    <source>
        <dbReference type="EMBL" id="PHX53166.1"/>
    </source>
</evidence>
<sequence>MQKLLQWIAGADRDLLEQSHAGDRMKYSAIGFSILLTSFAGILSGGYAFYTTFKNPLSSLVLGIFWGLFIFSMDRLIVLTTRKEKKNVVKQILMGLLRIFVAVLIAAVVAKPLELKIFEKPILAEISKENARVAIEIEKTLNQGMPEIPQLQAEKQRLEKTISEKEKYRDLSCKKTIEEAEGTSGTGKEGKGPVYAEKQAMCQQLEQELEVLRSKTEPRLAETRQRLEKLQNEKDRKSEKIQTTQENADDIITQLSTLERLGKNNPAIAHASHAISLLFIVLDTAPIFAKLLSKRSPYDAMLERCEHELIENADLEIANINEIVRRHKQFELNQHQEALEKASTSDAMSEVLQKVAEEIVKHTKEQLLKLVSKYQITHAMKTAVKQQQKSARQNLYRARNERQKTHQKANKFMAYATETLKKFVTRFS</sequence>
<feature type="transmembrane region" description="Helical" evidence="3">
    <location>
        <begin position="56"/>
        <end position="80"/>
    </location>
</feature>
<name>A0A2G4EUM4_9CYAN</name>
<comment type="caution">
    <text evidence="4">The sequence shown here is derived from an EMBL/GenBank/DDBJ whole genome shotgun (WGS) entry which is preliminary data.</text>
</comment>